<evidence type="ECO:0000313" key="4">
    <source>
        <dbReference type="EMBL" id="QAA92892.1"/>
    </source>
</evidence>
<dbReference type="PANTHER" id="PTHR35530">
    <property type="entry name" value="TAUTOMERASE-RELATED"/>
    <property type="match status" value="1"/>
</dbReference>
<dbReference type="KEGG" id="pus:CKA81_02820"/>
<feature type="domain" description="4-oxalocrotonate tautomerase-like" evidence="3">
    <location>
        <begin position="2"/>
        <end position="56"/>
    </location>
</feature>
<dbReference type="GO" id="GO:0016853">
    <property type="term" value="F:isomerase activity"/>
    <property type="evidence" value="ECO:0007669"/>
    <property type="project" value="UniProtKB-KW"/>
</dbReference>
<dbReference type="Pfam" id="PF01361">
    <property type="entry name" value="Tautomerase"/>
    <property type="match status" value="2"/>
</dbReference>
<accession>A0A410G9A2</accession>
<evidence type="ECO:0000259" key="3">
    <source>
        <dbReference type="Pfam" id="PF01361"/>
    </source>
</evidence>
<dbReference type="InterPro" id="IPR014347">
    <property type="entry name" value="Tautomerase/MIF_sf"/>
</dbReference>
<dbReference type="EMBL" id="CP022987">
    <property type="protein sequence ID" value="QAA92892.1"/>
    <property type="molecule type" value="Genomic_DNA"/>
</dbReference>
<dbReference type="InterPro" id="IPR004370">
    <property type="entry name" value="4-OT-like_dom"/>
</dbReference>
<dbReference type="Proteomes" id="UP000283474">
    <property type="component" value="Chromosome"/>
</dbReference>
<proteinExistence type="inferred from homology"/>
<dbReference type="AlphaFoldDB" id="A0A410G9A2"/>
<feature type="domain" description="4-oxalocrotonate tautomerase-like" evidence="3">
    <location>
        <begin position="65"/>
        <end position="118"/>
    </location>
</feature>
<evidence type="ECO:0000256" key="2">
    <source>
        <dbReference type="ARBA" id="ARBA00023235"/>
    </source>
</evidence>
<keyword evidence="2" id="KW-0413">Isomerase</keyword>
<dbReference type="RefSeq" id="WP_128353944.1">
    <property type="nucleotide sequence ID" value="NZ_CP022987.1"/>
</dbReference>
<evidence type="ECO:0000313" key="5">
    <source>
        <dbReference type="Proteomes" id="UP000283474"/>
    </source>
</evidence>
<name>A0A410G9A2_9BURK</name>
<dbReference type="PANTHER" id="PTHR35530:SF1">
    <property type="entry name" value="2-HYDROXYMUCONATE TAUTOMERASE"/>
    <property type="match status" value="1"/>
</dbReference>
<dbReference type="Gene3D" id="3.30.429.10">
    <property type="entry name" value="Macrophage Migration Inhibitory Factor"/>
    <property type="match status" value="2"/>
</dbReference>
<reference evidence="4 5" key="1">
    <citation type="submission" date="2017-08" db="EMBL/GenBank/DDBJ databases">
        <authorList>
            <person name="Park S.-J."/>
            <person name="Kim H."/>
        </authorList>
    </citation>
    <scope>NUCLEOTIDE SEQUENCE [LARGE SCALE GENOMIC DNA]</scope>
    <source>
        <strain evidence="5">ye3</strain>
    </source>
</reference>
<keyword evidence="5" id="KW-1185">Reference proteome</keyword>
<evidence type="ECO:0000256" key="1">
    <source>
        <dbReference type="ARBA" id="ARBA00006723"/>
    </source>
</evidence>
<comment type="similarity">
    <text evidence="1">Belongs to the 4-oxalocrotonate tautomerase family.</text>
</comment>
<organism evidence="4 5">
    <name type="scientific">Pollutimonas thiosulfatoxidans</name>
    <dbReference type="NCBI Taxonomy" id="2028345"/>
    <lineage>
        <taxon>Bacteria</taxon>
        <taxon>Pseudomonadati</taxon>
        <taxon>Pseudomonadota</taxon>
        <taxon>Betaproteobacteria</taxon>
        <taxon>Burkholderiales</taxon>
        <taxon>Alcaligenaceae</taxon>
        <taxon>Pollutimonas</taxon>
    </lineage>
</organism>
<dbReference type="OrthoDB" id="8527422at2"/>
<protein>
    <submittedName>
        <fullName evidence="4">Tautomerase</fullName>
    </submittedName>
</protein>
<gene>
    <name evidence="4" type="ORF">CKA81_02820</name>
</gene>
<dbReference type="SUPFAM" id="SSF55331">
    <property type="entry name" value="Tautomerase/MIF"/>
    <property type="match status" value="1"/>
</dbReference>
<sequence length="124" mass="13388">MPYITISASAGYSTEQKKQLMERASDAVVESIGAPLPSVRVMLHELADGHYLNAGKFGTQAVMFQVEFIEGRTEQQKDALIAALSRVGFETTGLPESEVRVRLIDFPKTNMGMAGGVSAQALAR</sequence>